<feature type="transmembrane region" description="Helical" evidence="2">
    <location>
        <begin position="215"/>
        <end position="238"/>
    </location>
</feature>
<proteinExistence type="predicted"/>
<dbReference type="Proteomes" id="UP001501746">
    <property type="component" value="Unassembled WGS sequence"/>
</dbReference>
<feature type="transmembrane region" description="Helical" evidence="2">
    <location>
        <begin position="125"/>
        <end position="145"/>
    </location>
</feature>
<accession>A0ABN2MYE0</accession>
<keyword evidence="2" id="KW-0472">Membrane</keyword>
<protein>
    <submittedName>
        <fullName evidence="3">Uncharacterized protein</fullName>
    </submittedName>
</protein>
<reference evidence="3 4" key="1">
    <citation type="journal article" date="2019" name="Int. J. Syst. Evol. Microbiol.">
        <title>The Global Catalogue of Microorganisms (GCM) 10K type strain sequencing project: providing services to taxonomists for standard genome sequencing and annotation.</title>
        <authorList>
            <consortium name="The Broad Institute Genomics Platform"/>
            <consortium name="The Broad Institute Genome Sequencing Center for Infectious Disease"/>
            <person name="Wu L."/>
            <person name="Ma J."/>
        </authorList>
    </citation>
    <scope>NUCLEOTIDE SEQUENCE [LARGE SCALE GENOMIC DNA]</scope>
    <source>
        <strain evidence="3 4">JCM 14323</strain>
    </source>
</reference>
<feature type="compositionally biased region" description="Basic and acidic residues" evidence="1">
    <location>
        <begin position="95"/>
        <end position="117"/>
    </location>
</feature>
<keyword evidence="2" id="KW-0812">Transmembrane</keyword>
<evidence type="ECO:0000256" key="2">
    <source>
        <dbReference type="SAM" id="Phobius"/>
    </source>
</evidence>
<evidence type="ECO:0000313" key="3">
    <source>
        <dbReference type="EMBL" id="GAA1844311.1"/>
    </source>
</evidence>
<feature type="transmembrane region" description="Helical" evidence="2">
    <location>
        <begin position="157"/>
        <end position="176"/>
    </location>
</feature>
<feature type="region of interest" description="Disordered" evidence="1">
    <location>
        <begin position="86"/>
        <end position="117"/>
    </location>
</feature>
<comment type="caution">
    <text evidence="3">The sequence shown here is derived from an EMBL/GenBank/DDBJ whole genome shotgun (WGS) entry which is preliminary data.</text>
</comment>
<dbReference type="EMBL" id="BAAANK010000010">
    <property type="protein sequence ID" value="GAA1844311.1"/>
    <property type="molecule type" value="Genomic_DNA"/>
</dbReference>
<organism evidence="3 4">
    <name type="scientific">Agromyces salentinus</name>
    <dbReference type="NCBI Taxonomy" id="269421"/>
    <lineage>
        <taxon>Bacteria</taxon>
        <taxon>Bacillati</taxon>
        <taxon>Actinomycetota</taxon>
        <taxon>Actinomycetes</taxon>
        <taxon>Micrococcales</taxon>
        <taxon>Microbacteriaceae</taxon>
        <taxon>Agromyces</taxon>
    </lineage>
</organism>
<name>A0ABN2MYE0_9MICO</name>
<feature type="transmembrane region" description="Helical" evidence="2">
    <location>
        <begin position="188"/>
        <end position="209"/>
    </location>
</feature>
<keyword evidence="4" id="KW-1185">Reference proteome</keyword>
<evidence type="ECO:0000256" key="1">
    <source>
        <dbReference type="SAM" id="MobiDB-lite"/>
    </source>
</evidence>
<keyword evidence="2" id="KW-1133">Transmembrane helix</keyword>
<sequence length="332" mass="35672">MSRDGRAAPWRTVLANVPEADEVAGSPDPSDEPARERARRAVLDGLDDGDGVARFMLGLQRAVATDSTAERLDELLEEDALRRDAVAGHGSASREAPDRVGGHDAAPDRRSPTDRWPRARKAPTWTFVVGFLASAGGTALVFRVRRGRGWIIDDLELAAMLGGMLSLAAALWFVLAEPRMFRPAALRANRGLSIALAVVSLIGLVVLVPRWIDEAFFPAVPVVLGVLMFAAAAVLFTVDAVVHRRSGDAASDESMARRHRASDDAMFETLDRLDDELCAAAGRVIGENEAGAGGELLARRRRAGVVEGVRLACRRGILDEEAAIDGLRRGLF</sequence>
<feature type="region of interest" description="Disordered" evidence="1">
    <location>
        <begin position="1"/>
        <end position="39"/>
    </location>
</feature>
<gene>
    <name evidence="3" type="ORF">GCM10009750_33250</name>
</gene>
<evidence type="ECO:0000313" key="4">
    <source>
        <dbReference type="Proteomes" id="UP001501746"/>
    </source>
</evidence>